<organism evidence="2 3">
    <name type="scientific">Prorocentrum cordatum</name>
    <dbReference type="NCBI Taxonomy" id="2364126"/>
    <lineage>
        <taxon>Eukaryota</taxon>
        <taxon>Sar</taxon>
        <taxon>Alveolata</taxon>
        <taxon>Dinophyceae</taxon>
        <taxon>Prorocentrales</taxon>
        <taxon>Prorocentraceae</taxon>
        <taxon>Prorocentrum</taxon>
    </lineage>
</organism>
<dbReference type="InterPro" id="IPR003774">
    <property type="entry name" value="AlgH-like"/>
</dbReference>
<dbReference type="SUPFAM" id="SSF143456">
    <property type="entry name" value="VC0467-like"/>
    <property type="match status" value="1"/>
</dbReference>
<gene>
    <name evidence="2" type="ORF">PCOR1329_LOCUS50369</name>
</gene>
<dbReference type="Gene3D" id="3.40.1740.10">
    <property type="entry name" value="VC0467-like"/>
    <property type="match status" value="1"/>
</dbReference>
<evidence type="ECO:0000256" key="1">
    <source>
        <dbReference type="SAM" id="MobiDB-lite"/>
    </source>
</evidence>
<dbReference type="EMBL" id="CAUYUJ010016094">
    <property type="protein sequence ID" value="CAK0861798.1"/>
    <property type="molecule type" value="Genomic_DNA"/>
</dbReference>
<dbReference type="Pfam" id="PF02622">
    <property type="entry name" value="DUF179"/>
    <property type="match status" value="1"/>
</dbReference>
<feature type="region of interest" description="Disordered" evidence="1">
    <location>
        <begin position="253"/>
        <end position="316"/>
    </location>
</feature>
<comment type="caution">
    <text evidence="2">The sequence shown here is derived from an EMBL/GenBank/DDBJ whole genome shotgun (WGS) entry which is preliminary data.</text>
</comment>
<dbReference type="Proteomes" id="UP001189429">
    <property type="component" value="Unassembled WGS sequence"/>
</dbReference>
<evidence type="ECO:0000313" key="3">
    <source>
        <dbReference type="Proteomes" id="UP001189429"/>
    </source>
</evidence>
<keyword evidence="3" id="KW-1185">Reference proteome</keyword>
<reference evidence="2" key="1">
    <citation type="submission" date="2023-10" db="EMBL/GenBank/DDBJ databases">
        <authorList>
            <person name="Chen Y."/>
            <person name="Shah S."/>
            <person name="Dougan E. K."/>
            <person name="Thang M."/>
            <person name="Chan C."/>
        </authorList>
    </citation>
    <scope>NUCLEOTIDE SEQUENCE [LARGE SCALE GENOMIC DNA]</scope>
</reference>
<proteinExistence type="predicted"/>
<evidence type="ECO:0000313" key="2">
    <source>
        <dbReference type="EMBL" id="CAK0861798.1"/>
    </source>
</evidence>
<sequence length="316" mass="33865">MPRTRVVAREALGPAGEAKMPHYLLLADHRDLSEELESMGANSTANLTFYAPEVALEPGATPLVSPLMPRYFHFLDSSQDMYVPRPDLARLYPDDVGSHYRDHASKEELPETDAKGQPLLRVVQDGRLIAHGRPVPVLRKGMFLVATEGIQDQMFGQSVILLLNHSDYEGTLGVIVNKPIEEAVKKQTLRHAQSNLDAWRSMGRDYGRAEALLALLRVPGVDLRMGGPVGMMEFPLGTAHVVLHPFPDVDRAPSSPWRAPAPAPTRTSSRASSGASAKPASPTSRGAPGGWRAPAGPAARAASSCSRAPAGGAPGL</sequence>
<accession>A0ABN9UPD0</accession>
<name>A0ABN9UPD0_9DINO</name>
<protein>
    <submittedName>
        <fullName evidence="2">Uncharacterized protein</fullName>
    </submittedName>
</protein>